<organism evidence="6 7">
    <name type="scientific">Siminovitchia thermophila</name>
    <dbReference type="NCBI Taxonomy" id="1245522"/>
    <lineage>
        <taxon>Bacteria</taxon>
        <taxon>Bacillati</taxon>
        <taxon>Bacillota</taxon>
        <taxon>Bacilli</taxon>
        <taxon>Bacillales</taxon>
        <taxon>Bacillaceae</taxon>
        <taxon>Siminovitchia</taxon>
    </lineage>
</organism>
<evidence type="ECO:0000313" key="6">
    <source>
        <dbReference type="EMBL" id="MBM7714965.1"/>
    </source>
</evidence>
<gene>
    <name evidence="6" type="ORF">JOC94_001937</name>
</gene>
<feature type="domain" description="Cell envelope-related transcriptional attenuator" evidence="5">
    <location>
        <begin position="89"/>
        <end position="236"/>
    </location>
</feature>
<evidence type="ECO:0000256" key="1">
    <source>
        <dbReference type="ARBA" id="ARBA00006068"/>
    </source>
</evidence>
<keyword evidence="3" id="KW-0735">Signal-anchor</keyword>
<name>A0ABS2R6G7_9BACI</name>
<dbReference type="Proteomes" id="UP000823485">
    <property type="component" value="Unassembled WGS sequence"/>
</dbReference>
<dbReference type="PANTHER" id="PTHR33392">
    <property type="entry name" value="POLYISOPRENYL-TEICHOIC ACID--PEPTIDOGLYCAN TEICHOIC ACID TRANSFERASE TAGU"/>
    <property type="match status" value="1"/>
</dbReference>
<dbReference type="Gene3D" id="3.40.630.190">
    <property type="entry name" value="LCP protein"/>
    <property type="match status" value="1"/>
</dbReference>
<comment type="similarity">
    <text evidence="1">Belongs to the LytR/CpsA/Psr (LCP) family.</text>
</comment>
<evidence type="ECO:0000256" key="3">
    <source>
        <dbReference type="ARBA" id="ARBA00022968"/>
    </source>
</evidence>
<dbReference type="InterPro" id="IPR004474">
    <property type="entry name" value="LytR_CpsA_psr"/>
</dbReference>
<reference evidence="6 7" key="1">
    <citation type="submission" date="2021-01" db="EMBL/GenBank/DDBJ databases">
        <title>Genomic Encyclopedia of Type Strains, Phase IV (KMG-IV): sequencing the most valuable type-strain genomes for metagenomic binning, comparative biology and taxonomic classification.</title>
        <authorList>
            <person name="Goeker M."/>
        </authorList>
    </citation>
    <scope>NUCLEOTIDE SEQUENCE [LARGE SCALE GENOMIC DNA]</scope>
    <source>
        <strain evidence="6 7">DSM 105453</strain>
    </source>
</reference>
<evidence type="ECO:0000313" key="7">
    <source>
        <dbReference type="Proteomes" id="UP000823485"/>
    </source>
</evidence>
<dbReference type="NCBIfam" id="TIGR00350">
    <property type="entry name" value="lytR_cpsA_psr"/>
    <property type="match status" value="1"/>
</dbReference>
<dbReference type="Pfam" id="PF03816">
    <property type="entry name" value="LytR_cpsA_psr"/>
    <property type="match status" value="1"/>
</dbReference>
<evidence type="ECO:0000259" key="5">
    <source>
        <dbReference type="Pfam" id="PF03816"/>
    </source>
</evidence>
<evidence type="ECO:0000256" key="4">
    <source>
        <dbReference type="ARBA" id="ARBA00022989"/>
    </source>
</evidence>
<evidence type="ECO:0000256" key="2">
    <source>
        <dbReference type="ARBA" id="ARBA00022692"/>
    </source>
</evidence>
<sequence>MEQTRLIKKKKKRKKLKIFVFFIILLLVGAPLTYGGYLFFTIKNAAGKSYTELEREKSEYRIEDVKLGKDPVSILLIGVEDYLEDGPGRSDALLLVTLNPETKEVATLSIPRDTRTYIKTEGKKDKINHAYAFGGVQATIQAVEDLFELPVDYYVETNIKGFQDIVNELGGITVDVPFDFKQVGMDGNMIYFNQGEAKLNGREALAFVQMRKEDPRGDFGRQERQQIALRAIADKALSISSLAKIDNAIDAVSDSTKTNISLNELLGLRNFYNEIKNQEINILQLEGEDTRINDVYYFVPHTESINEVRNELSQILEIEDNIDNTGESINE</sequence>
<dbReference type="InterPro" id="IPR050922">
    <property type="entry name" value="LytR/CpsA/Psr_CW_biosynth"/>
</dbReference>
<protein>
    <submittedName>
        <fullName evidence="6">LCP family protein required for cell wall assembly</fullName>
    </submittedName>
</protein>
<keyword evidence="7" id="KW-1185">Reference proteome</keyword>
<keyword evidence="4" id="KW-0472">Membrane</keyword>
<keyword evidence="4" id="KW-1133">Transmembrane helix</keyword>
<dbReference type="PANTHER" id="PTHR33392:SF6">
    <property type="entry name" value="POLYISOPRENYL-TEICHOIC ACID--PEPTIDOGLYCAN TEICHOIC ACID TRANSFERASE TAGU"/>
    <property type="match status" value="1"/>
</dbReference>
<comment type="caution">
    <text evidence="6">The sequence shown here is derived from an EMBL/GenBank/DDBJ whole genome shotgun (WGS) entry which is preliminary data.</text>
</comment>
<dbReference type="EMBL" id="JAFBFH010000011">
    <property type="protein sequence ID" value="MBM7714965.1"/>
    <property type="molecule type" value="Genomic_DNA"/>
</dbReference>
<accession>A0ABS2R6G7</accession>
<keyword evidence="2" id="KW-0812">Transmembrane</keyword>
<proteinExistence type="inferred from homology"/>
<dbReference type="RefSeq" id="WP_205179219.1">
    <property type="nucleotide sequence ID" value="NZ_JAFBFH010000011.1"/>
</dbReference>